<dbReference type="Proteomes" id="UP000005632">
    <property type="component" value="Chromosome"/>
</dbReference>
<name>G8QWC0_SPHPG</name>
<gene>
    <name evidence="1" type="ordered locus">SpiGrapes_1611</name>
</gene>
<dbReference type="KEGG" id="sgp:SpiGrapes_1611"/>
<protein>
    <submittedName>
        <fullName evidence="1">Uncharacterized protein</fullName>
    </submittedName>
</protein>
<dbReference type="RefSeq" id="WP_014270266.1">
    <property type="nucleotide sequence ID" value="NC_016633.1"/>
</dbReference>
<accession>G8QWC0</accession>
<dbReference type="EMBL" id="CP003155">
    <property type="protein sequence ID" value="AEV29418.1"/>
    <property type="molecule type" value="Genomic_DNA"/>
</dbReference>
<organism evidence="1 2">
    <name type="scientific">Sphaerochaeta pleomorpha (strain ATCC BAA-1885 / DSM 22778 / Grapes)</name>
    <dbReference type="NCBI Taxonomy" id="158190"/>
    <lineage>
        <taxon>Bacteria</taxon>
        <taxon>Pseudomonadati</taxon>
        <taxon>Spirochaetota</taxon>
        <taxon>Spirochaetia</taxon>
        <taxon>Spirochaetales</taxon>
        <taxon>Sphaerochaetaceae</taxon>
        <taxon>Sphaerochaeta</taxon>
    </lineage>
</organism>
<proteinExistence type="predicted"/>
<evidence type="ECO:0000313" key="1">
    <source>
        <dbReference type="EMBL" id="AEV29418.1"/>
    </source>
</evidence>
<sequence>MQKQDEYVSQFKNFCGKVLQNKPLTEELLKKTGIFTPTGRISKNYNHTLSNVSKAK</sequence>
<dbReference type="HOGENOM" id="CLU_3011995_0_0_12"/>
<dbReference type="AlphaFoldDB" id="G8QWC0"/>
<dbReference type="STRING" id="158190.SpiGrapes_1611"/>
<reference evidence="1 2" key="1">
    <citation type="submission" date="2011-11" db="EMBL/GenBank/DDBJ databases">
        <title>Complete sequence of Spirochaeta sp. grapes.</title>
        <authorList>
            <consortium name="US DOE Joint Genome Institute"/>
            <person name="Lucas S."/>
            <person name="Han J."/>
            <person name="Lapidus A."/>
            <person name="Cheng J.-F."/>
            <person name="Goodwin L."/>
            <person name="Pitluck S."/>
            <person name="Peters L."/>
            <person name="Ovchinnikova G."/>
            <person name="Munk A.C."/>
            <person name="Detter J.C."/>
            <person name="Han C."/>
            <person name="Tapia R."/>
            <person name="Land M."/>
            <person name="Hauser L."/>
            <person name="Kyrpides N."/>
            <person name="Ivanova N."/>
            <person name="Pagani I."/>
            <person name="Ritalahtilisa K."/>
            <person name="Loeffler F."/>
            <person name="Woyke T."/>
        </authorList>
    </citation>
    <scope>NUCLEOTIDE SEQUENCE [LARGE SCALE GENOMIC DNA]</scope>
    <source>
        <strain evidence="2">ATCC BAA-1885 / DSM 22778 / Grapes</strain>
    </source>
</reference>
<keyword evidence="2" id="KW-1185">Reference proteome</keyword>
<evidence type="ECO:0000313" key="2">
    <source>
        <dbReference type="Proteomes" id="UP000005632"/>
    </source>
</evidence>